<dbReference type="InterPro" id="IPR050477">
    <property type="entry name" value="GrpII_AminoAcid_Decarb"/>
</dbReference>
<dbReference type="SUPFAM" id="SSF53383">
    <property type="entry name" value="PLP-dependent transferases"/>
    <property type="match status" value="1"/>
</dbReference>
<dbReference type="InterPro" id="IPR002129">
    <property type="entry name" value="PyrdxlP-dep_de-COase"/>
</dbReference>
<evidence type="ECO:0000313" key="6">
    <source>
        <dbReference type="Proteomes" id="UP000198658"/>
    </source>
</evidence>
<dbReference type="InterPro" id="IPR015421">
    <property type="entry name" value="PyrdxlP-dep_Trfase_major"/>
</dbReference>
<reference evidence="6" key="1">
    <citation type="submission" date="2016-10" db="EMBL/GenBank/DDBJ databases">
        <authorList>
            <person name="Varghese N."/>
            <person name="Submissions S."/>
        </authorList>
    </citation>
    <scope>NUCLEOTIDE SEQUENCE [LARGE SCALE GENOMIC DNA]</scope>
    <source>
        <strain evidence="6">CGMCC 1.10657</strain>
    </source>
</reference>
<dbReference type="Gene3D" id="3.40.640.10">
    <property type="entry name" value="Type I PLP-dependent aspartate aminotransferase-like (Major domain)"/>
    <property type="match status" value="1"/>
</dbReference>
<dbReference type="PANTHER" id="PTHR42735">
    <property type="match status" value="1"/>
</dbReference>
<dbReference type="RefSeq" id="WP_091386656.1">
    <property type="nucleotide sequence ID" value="NZ_FNQO01000001.1"/>
</dbReference>
<proteinExistence type="predicted"/>
<feature type="modified residue" description="N6-(pyridoxal phosphate)lysine" evidence="4">
    <location>
        <position position="412"/>
    </location>
</feature>
<sequence length="657" mass="74411">MKKTGEFLSPYFLGAYGENNDVLEKFVVEFMRDHVFWRRNFHPEDTPPITPQMQNQPKYRDAIARMQFELHQLTARLKKSVPFFNPRYVGHMVSETLMPALIAQQVATLYNPNNVSVDAATVTIDMELEVGRQFARMFGFNTDESQSPCAWGHLTSGGSSANYESLWNFRAVKFFGIALARACRELELSVPVDEFGVDIAAASDWQLFNLPIDRQLELRREALAQMADGRARRQLLDTVDRYRIETLGPVEFFQHTDLKPPVILAPASAHYSWSKAVKILGFGSQRLLKVPMNARMRMDVAALEQQLAELHAEQRPVLAVIGVLGTTEFGTIDPVDEIVAVRERWRAQGTDFCIHIDAAWGGYLAAIFRNEQGGVVPREQVGKHFRYFPSESVYRSFTALSEVDSITIDPHKMGYLPYGTGGFVCRNRDVAELLTQKAAYVFDEDSDESEFDLRNIGQYVLEGSKPGANAAAAYVAHRVLPLDAEHFGRLMGHTIQASEYLHDHLLELAEELKDQVSLILPFEPDTNLICIGVNPHGNRNPVRQNAFTRRVFDHLKVEPDKPIQAKEFVGSFTSVFRRNLDDDAAQRLADKLGLDAEAFCSTVSDPQQQVEGMFVLRHTIMNPWVMASSGGQTYLEKYCDYLREILLQELQDGHWRV</sequence>
<evidence type="ECO:0000256" key="4">
    <source>
        <dbReference type="PIRSR" id="PIRSR602129-50"/>
    </source>
</evidence>
<comment type="cofactor">
    <cofactor evidence="1 4">
        <name>pyridoxal 5'-phosphate</name>
        <dbReference type="ChEBI" id="CHEBI:597326"/>
    </cofactor>
</comment>
<dbReference type="GO" id="GO:0030170">
    <property type="term" value="F:pyridoxal phosphate binding"/>
    <property type="evidence" value="ECO:0007669"/>
    <property type="project" value="InterPro"/>
</dbReference>
<dbReference type="OrthoDB" id="9803665at2"/>
<dbReference type="GO" id="GO:0019752">
    <property type="term" value="P:carboxylic acid metabolic process"/>
    <property type="evidence" value="ECO:0007669"/>
    <property type="project" value="InterPro"/>
</dbReference>
<protein>
    <submittedName>
        <fullName evidence="5">Pyridoxal-dependent decarboxylase conserved domain-containing protein</fullName>
    </submittedName>
</protein>
<dbReference type="Pfam" id="PF00282">
    <property type="entry name" value="Pyridoxal_deC"/>
    <property type="match status" value="1"/>
</dbReference>
<evidence type="ECO:0000256" key="3">
    <source>
        <dbReference type="ARBA" id="ARBA00023239"/>
    </source>
</evidence>
<keyword evidence="2 4" id="KW-0663">Pyridoxal phosphate</keyword>
<dbReference type="STRING" id="658218.SAMN05216562_1526"/>
<dbReference type="AlphaFoldDB" id="A0A1H3XG36"/>
<dbReference type="Proteomes" id="UP000198658">
    <property type="component" value="Unassembled WGS sequence"/>
</dbReference>
<organism evidence="5 6">
    <name type="scientific">Microbulbifer marinus</name>
    <dbReference type="NCBI Taxonomy" id="658218"/>
    <lineage>
        <taxon>Bacteria</taxon>
        <taxon>Pseudomonadati</taxon>
        <taxon>Pseudomonadota</taxon>
        <taxon>Gammaproteobacteria</taxon>
        <taxon>Cellvibrionales</taxon>
        <taxon>Microbulbiferaceae</taxon>
        <taxon>Microbulbifer</taxon>
    </lineage>
</organism>
<evidence type="ECO:0000256" key="2">
    <source>
        <dbReference type="ARBA" id="ARBA00022898"/>
    </source>
</evidence>
<keyword evidence="3" id="KW-0456">Lyase</keyword>
<dbReference type="InterPro" id="IPR015424">
    <property type="entry name" value="PyrdxlP-dep_Trfase"/>
</dbReference>
<name>A0A1H3XG36_9GAMM</name>
<dbReference type="GO" id="GO:0016830">
    <property type="term" value="F:carbon-carbon lyase activity"/>
    <property type="evidence" value="ECO:0007669"/>
    <property type="project" value="InterPro"/>
</dbReference>
<evidence type="ECO:0000256" key="1">
    <source>
        <dbReference type="ARBA" id="ARBA00001933"/>
    </source>
</evidence>
<evidence type="ECO:0000313" key="5">
    <source>
        <dbReference type="EMBL" id="SDZ98306.1"/>
    </source>
</evidence>
<accession>A0A1H3XG36</accession>
<keyword evidence="6" id="KW-1185">Reference proteome</keyword>
<dbReference type="PANTHER" id="PTHR42735:SF4">
    <property type="entry name" value="PYRIDOXAL PHOSPHATE-DEPENDENT DECARBOXYLASE FAMILY PROTEIN"/>
    <property type="match status" value="1"/>
</dbReference>
<gene>
    <name evidence="5" type="ORF">SAMN05216562_1526</name>
</gene>
<dbReference type="EMBL" id="FNQO01000001">
    <property type="protein sequence ID" value="SDZ98306.1"/>
    <property type="molecule type" value="Genomic_DNA"/>
</dbReference>